<evidence type="ECO:0000256" key="4">
    <source>
        <dbReference type="ARBA" id="ARBA00022691"/>
    </source>
</evidence>
<dbReference type="OMA" id="PVRMYCL"/>
<dbReference type="GeneID" id="5887343"/>
<dbReference type="FunFam" id="3.40.50.150:FF:000245">
    <property type="entry name" value="Methyltransferase domain containing protein"/>
    <property type="match status" value="1"/>
</dbReference>
<dbReference type="InterPro" id="IPR029063">
    <property type="entry name" value="SAM-dependent_MTases_sf"/>
</dbReference>
<reference evidence="12 13" key="1">
    <citation type="journal article" date="2008" name="Nature">
        <title>The genome of the choanoflagellate Monosiga brevicollis and the origin of metazoans.</title>
        <authorList>
            <consortium name="JGI Sequencing"/>
            <person name="King N."/>
            <person name="Westbrook M.J."/>
            <person name="Young S.L."/>
            <person name="Kuo A."/>
            <person name="Abedin M."/>
            <person name="Chapman J."/>
            <person name="Fairclough S."/>
            <person name="Hellsten U."/>
            <person name="Isogai Y."/>
            <person name="Letunic I."/>
            <person name="Marr M."/>
            <person name="Pincus D."/>
            <person name="Putnam N."/>
            <person name="Rokas A."/>
            <person name="Wright K.J."/>
            <person name="Zuzow R."/>
            <person name="Dirks W."/>
            <person name="Good M."/>
            <person name="Goodstein D."/>
            <person name="Lemons D."/>
            <person name="Li W."/>
            <person name="Lyons J.B."/>
            <person name="Morris A."/>
            <person name="Nichols S."/>
            <person name="Richter D.J."/>
            <person name="Salamov A."/>
            <person name="Bork P."/>
            <person name="Lim W.A."/>
            <person name="Manning G."/>
            <person name="Miller W.T."/>
            <person name="McGinnis W."/>
            <person name="Shapiro H."/>
            <person name="Tjian R."/>
            <person name="Grigoriev I.V."/>
            <person name="Rokhsar D."/>
        </authorList>
    </citation>
    <scope>NUCLEOTIDE SEQUENCE [LARGE SCALE GENOMIC DNA]</scope>
    <source>
        <strain evidence="13">MX1 / ATCC 50154</strain>
    </source>
</reference>
<name>A9UQI2_MONBE</name>
<dbReference type="KEGG" id="mbr:MONBRDRAFT_21077"/>
<dbReference type="PANTHER" id="PTHR12753:SF0">
    <property type="entry name" value="ALPHA N-TERMINAL PROTEIN METHYLTRANSFERASE 1"/>
    <property type="match status" value="1"/>
</dbReference>
<evidence type="ECO:0000256" key="8">
    <source>
        <dbReference type="ARBA" id="ARBA00047306"/>
    </source>
</evidence>
<protein>
    <recommendedName>
        <fullName evidence="6">Alpha N-terminal protein methyltransferase 1</fullName>
        <ecNumber evidence="5">2.1.1.244</ecNumber>
    </recommendedName>
    <alternativeName>
        <fullName evidence="7">X-Pro-Lys N-terminal protein methyltransferase 1</fullName>
    </alternativeName>
</protein>
<evidence type="ECO:0000256" key="9">
    <source>
        <dbReference type="ARBA" id="ARBA00047885"/>
    </source>
</evidence>
<dbReference type="InterPro" id="IPR008576">
    <property type="entry name" value="MeTrfase_NTM1"/>
</dbReference>
<dbReference type="PANTHER" id="PTHR12753">
    <property type="entry name" value="AD-003 - RELATED"/>
    <property type="match status" value="1"/>
</dbReference>
<proteinExistence type="inferred from homology"/>
<evidence type="ECO:0000256" key="6">
    <source>
        <dbReference type="ARBA" id="ARBA00039449"/>
    </source>
</evidence>
<dbReference type="STRING" id="81824.A9UQI2"/>
<sequence>MTELINKLAGDHLAKHQADYWLQQEASVDGMLGGYGAISEVDIQGSRQLLRELTEMYDVERTRALDVGAGIGRITEHLLIPAGFKAVDLLDIDQRFLDTARDRLSSTGQLGDCFCSGFTQFDFAGGSRRWDLIWMQWCAIYLNNDAFVDFFKRAAQALTPTGILVLKENTLSKSTADEFDDDDGSVTRGHQTLRRLFKKAGLELLRCKRQAGFPPELYPVYFYVLRPL</sequence>
<dbReference type="InParanoid" id="A9UQI2"/>
<evidence type="ECO:0000256" key="3">
    <source>
        <dbReference type="ARBA" id="ARBA00022679"/>
    </source>
</evidence>
<dbReference type="EMBL" id="CH991543">
    <property type="protein sequence ID" value="EDQ93049.1"/>
    <property type="molecule type" value="Genomic_DNA"/>
</dbReference>
<comment type="catalytic activity">
    <reaction evidence="10">
        <text>N-terminal L-alanyl-L-prolyl-L-lysyl-[protein] + 3 S-adenosyl-L-methionine = N-terminal N,N,N-trimethyl-L-alanyl-L-prolyl-L-lysyl-[protein] + 3 S-adenosyl-L-homocysteine + 3 H(+)</text>
        <dbReference type="Rhea" id="RHEA:54712"/>
        <dbReference type="Rhea" id="RHEA-COMP:13785"/>
        <dbReference type="Rhea" id="RHEA-COMP:13971"/>
        <dbReference type="ChEBI" id="CHEBI:15378"/>
        <dbReference type="ChEBI" id="CHEBI:57856"/>
        <dbReference type="ChEBI" id="CHEBI:59789"/>
        <dbReference type="ChEBI" id="CHEBI:138057"/>
        <dbReference type="ChEBI" id="CHEBI:138315"/>
        <dbReference type="EC" id="2.1.1.244"/>
    </reaction>
</comment>
<comment type="catalytic activity">
    <reaction evidence="8">
        <text>N-terminal L-seryl-L-prolyl-L-lysyl-[protein] + 3 S-adenosyl-L-methionine = N-terminal N,N,N-trimethyl-L-seryl-L-prolyl-L-lysyl-[protein] + 3 S-adenosyl-L-homocysteine + 3 H(+)</text>
        <dbReference type="Rhea" id="RHEA:54724"/>
        <dbReference type="Rhea" id="RHEA-COMP:13789"/>
        <dbReference type="Rhea" id="RHEA-COMP:13973"/>
        <dbReference type="ChEBI" id="CHEBI:15378"/>
        <dbReference type="ChEBI" id="CHEBI:57856"/>
        <dbReference type="ChEBI" id="CHEBI:59789"/>
        <dbReference type="ChEBI" id="CHEBI:138061"/>
        <dbReference type="ChEBI" id="CHEBI:138317"/>
        <dbReference type="EC" id="2.1.1.244"/>
    </reaction>
</comment>
<dbReference type="GO" id="GO:0032259">
    <property type="term" value="P:methylation"/>
    <property type="evidence" value="ECO:0007669"/>
    <property type="project" value="UniProtKB-KW"/>
</dbReference>
<evidence type="ECO:0000256" key="5">
    <source>
        <dbReference type="ARBA" id="ARBA00039112"/>
    </source>
</evidence>
<dbReference type="eggNOG" id="KOG3178">
    <property type="taxonomic scope" value="Eukaryota"/>
</dbReference>
<keyword evidence="13" id="KW-1185">Reference proteome</keyword>
<dbReference type="SUPFAM" id="SSF53335">
    <property type="entry name" value="S-adenosyl-L-methionine-dependent methyltransferases"/>
    <property type="match status" value="1"/>
</dbReference>
<dbReference type="GO" id="GO:0071885">
    <property type="term" value="F:N-terminal protein N-methyltransferase activity"/>
    <property type="evidence" value="ECO:0000318"/>
    <property type="project" value="GO_Central"/>
</dbReference>
<dbReference type="GO" id="GO:0005737">
    <property type="term" value="C:cytoplasm"/>
    <property type="evidence" value="ECO:0000318"/>
    <property type="project" value="GO_Central"/>
</dbReference>
<evidence type="ECO:0000256" key="2">
    <source>
        <dbReference type="ARBA" id="ARBA00022603"/>
    </source>
</evidence>
<evidence type="ECO:0000256" key="10">
    <source>
        <dbReference type="ARBA" id="ARBA00048167"/>
    </source>
</evidence>
<dbReference type="Proteomes" id="UP000001357">
    <property type="component" value="Unassembled WGS sequence"/>
</dbReference>
<keyword evidence="2" id="KW-0489">Methyltransferase</keyword>
<organism evidence="12 13">
    <name type="scientific">Monosiga brevicollis</name>
    <name type="common">Choanoflagellate</name>
    <dbReference type="NCBI Taxonomy" id="81824"/>
    <lineage>
        <taxon>Eukaryota</taxon>
        <taxon>Choanoflagellata</taxon>
        <taxon>Craspedida</taxon>
        <taxon>Salpingoecidae</taxon>
        <taxon>Monosiga</taxon>
    </lineage>
</organism>
<keyword evidence="3" id="KW-0808">Transferase</keyword>
<feature type="binding site" evidence="11">
    <location>
        <position position="73"/>
    </location>
    <ligand>
        <name>S-adenosyl-L-methionine</name>
        <dbReference type="ChEBI" id="CHEBI:59789"/>
    </ligand>
</feature>
<accession>A9UQI2</accession>
<dbReference type="Pfam" id="PF05891">
    <property type="entry name" value="Methyltransf_PK"/>
    <property type="match status" value="1"/>
</dbReference>
<feature type="binding site" evidence="11">
    <location>
        <position position="136"/>
    </location>
    <ligand>
        <name>S-adenosyl-L-methionine</name>
        <dbReference type="ChEBI" id="CHEBI:59789"/>
    </ligand>
</feature>
<dbReference type="EC" id="2.1.1.244" evidence="5"/>
<evidence type="ECO:0000313" key="12">
    <source>
        <dbReference type="EMBL" id="EDQ93049.1"/>
    </source>
</evidence>
<comment type="similarity">
    <text evidence="1">Belongs to the methyltransferase superfamily. NTM1 family.</text>
</comment>
<dbReference type="PIRSF" id="PIRSF016958">
    <property type="entry name" value="DUF858_MeTrfase_lik"/>
    <property type="match status" value="1"/>
</dbReference>
<dbReference type="FunCoup" id="A9UQI2">
    <property type="interactions" value="1359"/>
</dbReference>
<dbReference type="RefSeq" id="XP_001742811.1">
    <property type="nucleotide sequence ID" value="XM_001742759.1"/>
</dbReference>
<gene>
    <name evidence="12" type="ORF">MONBRDRAFT_21077</name>
</gene>
<evidence type="ECO:0000256" key="7">
    <source>
        <dbReference type="ARBA" id="ARBA00043129"/>
    </source>
</evidence>
<evidence type="ECO:0000313" key="13">
    <source>
        <dbReference type="Proteomes" id="UP000001357"/>
    </source>
</evidence>
<comment type="catalytic activity">
    <reaction evidence="9">
        <text>N-terminal L-prolyl-L-prolyl-L-lysyl-[protein] + 2 S-adenosyl-L-methionine = N-terminal N,N-dimethyl-L-prolyl-L-prolyl-L-lysyl-[protein] + 2 S-adenosyl-L-homocysteine + 2 H(+)</text>
        <dbReference type="Rhea" id="RHEA:54736"/>
        <dbReference type="Rhea" id="RHEA-COMP:13787"/>
        <dbReference type="Rhea" id="RHEA-COMP:13974"/>
        <dbReference type="ChEBI" id="CHEBI:15378"/>
        <dbReference type="ChEBI" id="CHEBI:57856"/>
        <dbReference type="ChEBI" id="CHEBI:59789"/>
        <dbReference type="ChEBI" id="CHEBI:138059"/>
        <dbReference type="ChEBI" id="CHEBI:138318"/>
        <dbReference type="EC" id="2.1.1.244"/>
    </reaction>
</comment>
<dbReference type="AlphaFoldDB" id="A9UQI2"/>
<keyword evidence="4 11" id="KW-0949">S-adenosyl-L-methionine</keyword>
<feature type="binding site" evidence="11">
    <location>
        <position position="68"/>
    </location>
    <ligand>
        <name>S-adenosyl-L-methionine</name>
        <dbReference type="ChEBI" id="CHEBI:59789"/>
    </ligand>
</feature>
<evidence type="ECO:0000256" key="11">
    <source>
        <dbReference type="PIRSR" id="PIRSR016958-1"/>
    </source>
</evidence>
<dbReference type="CDD" id="cd02440">
    <property type="entry name" value="AdoMet_MTases"/>
    <property type="match status" value="1"/>
</dbReference>
<dbReference type="Gene3D" id="3.40.50.150">
    <property type="entry name" value="Vaccinia Virus protein VP39"/>
    <property type="match status" value="1"/>
</dbReference>
<evidence type="ECO:0000256" key="1">
    <source>
        <dbReference type="ARBA" id="ARBA00009059"/>
    </source>
</evidence>